<organism evidence="9 10">
    <name type="scientific">Penstemon davidsonii</name>
    <dbReference type="NCBI Taxonomy" id="160366"/>
    <lineage>
        <taxon>Eukaryota</taxon>
        <taxon>Viridiplantae</taxon>
        <taxon>Streptophyta</taxon>
        <taxon>Embryophyta</taxon>
        <taxon>Tracheophyta</taxon>
        <taxon>Spermatophyta</taxon>
        <taxon>Magnoliopsida</taxon>
        <taxon>eudicotyledons</taxon>
        <taxon>Gunneridae</taxon>
        <taxon>Pentapetalae</taxon>
        <taxon>asterids</taxon>
        <taxon>lamiids</taxon>
        <taxon>Lamiales</taxon>
        <taxon>Plantaginaceae</taxon>
        <taxon>Cheloneae</taxon>
        <taxon>Penstemon</taxon>
    </lineage>
</organism>
<keyword evidence="5 7" id="KW-1133">Transmembrane helix</keyword>
<evidence type="ECO:0000256" key="4">
    <source>
        <dbReference type="ARBA" id="ARBA00022970"/>
    </source>
</evidence>
<gene>
    <name evidence="9" type="ORF">RD792_017031</name>
</gene>
<name>A0ABR0CKW7_9LAMI</name>
<dbReference type="PANTHER" id="PTHR48017">
    <property type="entry name" value="OS05G0424000 PROTEIN-RELATED"/>
    <property type="match status" value="1"/>
</dbReference>
<protein>
    <recommendedName>
        <fullName evidence="8">Amino acid transporter transmembrane domain-containing protein</fullName>
    </recommendedName>
</protein>
<evidence type="ECO:0000313" key="9">
    <source>
        <dbReference type="EMBL" id="KAK4477769.1"/>
    </source>
</evidence>
<accession>A0ABR0CKW7</accession>
<feature type="transmembrane region" description="Helical" evidence="7">
    <location>
        <begin position="32"/>
        <end position="63"/>
    </location>
</feature>
<evidence type="ECO:0000256" key="3">
    <source>
        <dbReference type="ARBA" id="ARBA00022692"/>
    </source>
</evidence>
<evidence type="ECO:0000256" key="5">
    <source>
        <dbReference type="ARBA" id="ARBA00022989"/>
    </source>
</evidence>
<evidence type="ECO:0000256" key="7">
    <source>
        <dbReference type="SAM" id="Phobius"/>
    </source>
</evidence>
<dbReference type="Pfam" id="PF01490">
    <property type="entry name" value="Aa_trans"/>
    <property type="match status" value="1"/>
</dbReference>
<evidence type="ECO:0000256" key="6">
    <source>
        <dbReference type="ARBA" id="ARBA00023136"/>
    </source>
</evidence>
<feature type="domain" description="Amino acid transporter transmembrane" evidence="8">
    <location>
        <begin position="47"/>
        <end position="96"/>
    </location>
</feature>
<evidence type="ECO:0000256" key="1">
    <source>
        <dbReference type="ARBA" id="ARBA00004370"/>
    </source>
</evidence>
<comment type="caution">
    <text evidence="9">The sequence shown here is derived from an EMBL/GenBank/DDBJ whole genome shotgun (WGS) entry which is preliminary data.</text>
</comment>
<keyword evidence="4" id="KW-0029">Amino-acid transport</keyword>
<keyword evidence="10" id="KW-1185">Reference proteome</keyword>
<feature type="transmembrane region" description="Helical" evidence="7">
    <location>
        <begin position="69"/>
        <end position="87"/>
    </location>
</feature>
<sequence>MRISYSFSIILTEIQDTVKSPPSEAKTIKRAILISTAVTMLYVGVWVWRSAFVVLTTIISMLLPFFNDVVGILGAFGFWPLTVYFPVEMYIAQKKIRVVLDLKVYRPFKTSY</sequence>
<dbReference type="Proteomes" id="UP001291926">
    <property type="component" value="Unassembled WGS sequence"/>
</dbReference>
<evidence type="ECO:0000259" key="8">
    <source>
        <dbReference type="Pfam" id="PF01490"/>
    </source>
</evidence>
<comment type="subcellular location">
    <subcellularLocation>
        <location evidence="1">Membrane</location>
    </subcellularLocation>
</comment>
<keyword evidence="6 7" id="KW-0472">Membrane</keyword>
<proteinExistence type="predicted"/>
<evidence type="ECO:0000256" key="2">
    <source>
        <dbReference type="ARBA" id="ARBA00022448"/>
    </source>
</evidence>
<keyword evidence="2" id="KW-0813">Transport</keyword>
<reference evidence="9 10" key="1">
    <citation type="journal article" date="2023" name="bioRxiv">
        <title>Genome report: Whole genome sequence and annotation of Penstemon davidsonii.</title>
        <authorList>
            <person name="Ostevik K.L."/>
            <person name="Alabady M."/>
            <person name="Zhang M."/>
            <person name="Rausher M.D."/>
        </authorList>
    </citation>
    <scope>NUCLEOTIDE SEQUENCE [LARGE SCALE GENOMIC DNA]</scope>
    <source>
        <strain evidence="9">DNT005</strain>
        <tissue evidence="9">Whole leaf</tissue>
    </source>
</reference>
<dbReference type="InterPro" id="IPR013057">
    <property type="entry name" value="AA_transpt_TM"/>
</dbReference>
<dbReference type="EMBL" id="JAYDYQ010002688">
    <property type="protein sequence ID" value="KAK4477769.1"/>
    <property type="molecule type" value="Genomic_DNA"/>
</dbReference>
<keyword evidence="3 7" id="KW-0812">Transmembrane</keyword>
<evidence type="ECO:0000313" key="10">
    <source>
        <dbReference type="Proteomes" id="UP001291926"/>
    </source>
</evidence>